<accession>A0A916YV18</accession>
<dbReference type="InterPro" id="IPR011008">
    <property type="entry name" value="Dimeric_a/b-barrel"/>
</dbReference>
<dbReference type="InterPro" id="IPR005545">
    <property type="entry name" value="YCII"/>
</dbReference>
<dbReference type="AlphaFoldDB" id="A0A916YV18"/>
<evidence type="ECO:0000259" key="2">
    <source>
        <dbReference type="Pfam" id="PF03795"/>
    </source>
</evidence>
<feature type="domain" description="YCII-related" evidence="2">
    <location>
        <begin position="81"/>
        <end position="140"/>
    </location>
</feature>
<keyword evidence="4" id="KW-1185">Reference proteome</keyword>
<protein>
    <recommendedName>
        <fullName evidence="2">YCII-related domain-containing protein</fullName>
    </recommendedName>
</protein>
<sequence length="169" mass="18611">MINRQTFLKIFLFVAIASASYSCLVPEKKRVAQVDTTEAGSGIDSVLAVHLGADEYGMKNYVMALLKRGPRRWMIDSVTASNLQKAHMANITRLADEGKLVVAGPFTDNTDLKGIYVFDVKTIEEAKKLCETDPAIKAGSLMMELHPWYGSAAMLQIPAIHNKIAKKQP</sequence>
<dbReference type="RefSeq" id="WP_188766703.1">
    <property type="nucleotide sequence ID" value="NZ_BMKK01000005.1"/>
</dbReference>
<evidence type="ECO:0000256" key="1">
    <source>
        <dbReference type="ARBA" id="ARBA00007689"/>
    </source>
</evidence>
<evidence type="ECO:0000313" key="3">
    <source>
        <dbReference type="EMBL" id="GGD62110.1"/>
    </source>
</evidence>
<dbReference type="Gene3D" id="3.30.70.1060">
    <property type="entry name" value="Dimeric alpha+beta barrel"/>
    <property type="match status" value="1"/>
</dbReference>
<dbReference type="PROSITE" id="PS51257">
    <property type="entry name" value="PROKAR_LIPOPROTEIN"/>
    <property type="match status" value="1"/>
</dbReference>
<name>A0A916YV18_9BACT</name>
<dbReference type="EMBL" id="BMKK01000005">
    <property type="protein sequence ID" value="GGD62110.1"/>
    <property type="molecule type" value="Genomic_DNA"/>
</dbReference>
<comment type="caution">
    <text evidence="3">The sequence shown here is derived from an EMBL/GenBank/DDBJ whole genome shotgun (WGS) entry which is preliminary data.</text>
</comment>
<dbReference type="Proteomes" id="UP000609064">
    <property type="component" value="Unassembled WGS sequence"/>
</dbReference>
<organism evidence="3 4">
    <name type="scientific">Emticicia aquatilis</name>
    <dbReference type="NCBI Taxonomy" id="1537369"/>
    <lineage>
        <taxon>Bacteria</taxon>
        <taxon>Pseudomonadati</taxon>
        <taxon>Bacteroidota</taxon>
        <taxon>Cytophagia</taxon>
        <taxon>Cytophagales</taxon>
        <taxon>Leadbetterellaceae</taxon>
        <taxon>Emticicia</taxon>
    </lineage>
</organism>
<reference evidence="3" key="2">
    <citation type="submission" date="2020-09" db="EMBL/GenBank/DDBJ databases">
        <authorList>
            <person name="Sun Q."/>
            <person name="Zhou Y."/>
        </authorList>
    </citation>
    <scope>NUCLEOTIDE SEQUENCE</scope>
    <source>
        <strain evidence="3">CGMCC 1.15958</strain>
    </source>
</reference>
<reference evidence="3" key="1">
    <citation type="journal article" date="2014" name="Int. J. Syst. Evol. Microbiol.">
        <title>Complete genome sequence of Corynebacterium casei LMG S-19264T (=DSM 44701T), isolated from a smear-ripened cheese.</title>
        <authorList>
            <consortium name="US DOE Joint Genome Institute (JGI-PGF)"/>
            <person name="Walter F."/>
            <person name="Albersmeier A."/>
            <person name="Kalinowski J."/>
            <person name="Ruckert C."/>
        </authorList>
    </citation>
    <scope>NUCLEOTIDE SEQUENCE</scope>
    <source>
        <strain evidence="3">CGMCC 1.15958</strain>
    </source>
</reference>
<comment type="similarity">
    <text evidence="1">Belongs to the YciI family.</text>
</comment>
<dbReference type="SUPFAM" id="SSF54909">
    <property type="entry name" value="Dimeric alpha+beta barrel"/>
    <property type="match status" value="1"/>
</dbReference>
<dbReference type="Pfam" id="PF03795">
    <property type="entry name" value="YCII"/>
    <property type="match status" value="1"/>
</dbReference>
<proteinExistence type="inferred from homology"/>
<evidence type="ECO:0000313" key="4">
    <source>
        <dbReference type="Proteomes" id="UP000609064"/>
    </source>
</evidence>
<gene>
    <name evidence="3" type="ORF">GCM10011514_27720</name>
</gene>